<proteinExistence type="predicted"/>
<dbReference type="Gene3D" id="6.10.280.180">
    <property type="entry name" value="Plasmodium RESA, N-terminal helical domain"/>
    <property type="match status" value="1"/>
</dbReference>
<feature type="domain" description="Plasmodium RESA N-terminal" evidence="1">
    <location>
        <begin position="83"/>
        <end position="208"/>
    </location>
</feature>
<dbReference type="VEuPathDB" id="PlasmoDB:PocGH01_00122600"/>
<name>A0A1A8XAJ7_PLAOA</name>
<dbReference type="AlphaFoldDB" id="A0A1A8XAJ7"/>
<evidence type="ECO:0000259" key="1">
    <source>
        <dbReference type="Pfam" id="PF09687"/>
    </source>
</evidence>
<accession>A0A1A8XAJ7</accession>
<dbReference type="InterPro" id="IPR044885">
    <property type="entry name" value="PRESA_N_sf"/>
</dbReference>
<evidence type="ECO:0000313" key="3">
    <source>
        <dbReference type="Proteomes" id="UP000078546"/>
    </source>
</evidence>
<dbReference type="InterPro" id="IPR019111">
    <property type="entry name" value="PRESA_N"/>
</dbReference>
<organism evidence="2 3">
    <name type="scientific">Plasmodium ovale curtisi</name>
    <dbReference type="NCBI Taxonomy" id="864141"/>
    <lineage>
        <taxon>Eukaryota</taxon>
        <taxon>Sar</taxon>
        <taxon>Alveolata</taxon>
        <taxon>Apicomplexa</taxon>
        <taxon>Aconoidasida</taxon>
        <taxon>Haemosporida</taxon>
        <taxon>Plasmodiidae</taxon>
        <taxon>Plasmodium</taxon>
        <taxon>Plasmodium (Plasmodium)</taxon>
    </lineage>
</organism>
<dbReference type="Pfam" id="PF09687">
    <property type="entry name" value="PRESAN"/>
    <property type="match status" value="1"/>
</dbReference>
<dbReference type="EMBL" id="FLQV01003256">
    <property type="protein sequence ID" value="SBT02283.1"/>
    <property type="molecule type" value="Genomic_DNA"/>
</dbReference>
<sequence>MILIVLKISPNNITHLIYEKYQKNEFKKNRVFPSKLNTRELQSRTSCSRKLAEISRETDSVFKSLKEKYTFPYGCRKADISKNLTKEEMLQTILSYSSFSSKKEIYITVYYYNKYLNGLYKEMVSKLKEEYKNLASTHGISKEDQRIFWTDCQEDLNNYLEKMNDKCHKHLSSRIKGSCMNNKLCFILFLYKYRKRWNNGMKKIEKKWINNFKSQIGKIH</sequence>
<dbReference type="Proteomes" id="UP000078546">
    <property type="component" value="Unassembled WGS sequence"/>
</dbReference>
<reference evidence="3" key="1">
    <citation type="submission" date="2016-05" db="EMBL/GenBank/DDBJ databases">
        <authorList>
            <person name="Naeem Raeece"/>
        </authorList>
    </citation>
    <scope>NUCLEOTIDE SEQUENCE [LARGE SCALE GENOMIC DNA]</scope>
</reference>
<protein>
    <submittedName>
        <fullName evidence="2">RAD protein (Pv-fam-e)</fullName>
    </submittedName>
</protein>
<gene>
    <name evidence="2" type="ORF">POVCU1_075120</name>
</gene>
<evidence type="ECO:0000313" key="2">
    <source>
        <dbReference type="EMBL" id="SBT02283.1"/>
    </source>
</evidence>